<gene>
    <name evidence="2" type="ORF">NPIL_641301</name>
</gene>
<accession>A0A8X6U341</accession>
<comment type="caution">
    <text evidence="2">The sequence shown here is derived from an EMBL/GenBank/DDBJ whole genome shotgun (WGS) entry which is preliminary data.</text>
</comment>
<dbReference type="EMBL" id="BMAW01070531">
    <property type="protein sequence ID" value="GFT73739.1"/>
    <property type="molecule type" value="Genomic_DNA"/>
</dbReference>
<organism evidence="2 3">
    <name type="scientific">Nephila pilipes</name>
    <name type="common">Giant wood spider</name>
    <name type="synonym">Nephila maculata</name>
    <dbReference type="NCBI Taxonomy" id="299642"/>
    <lineage>
        <taxon>Eukaryota</taxon>
        <taxon>Metazoa</taxon>
        <taxon>Ecdysozoa</taxon>
        <taxon>Arthropoda</taxon>
        <taxon>Chelicerata</taxon>
        <taxon>Arachnida</taxon>
        <taxon>Araneae</taxon>
        <taxon>Araneomorphae</taxon>
        <taxon>Entelegynae</taxon>
        <taxon>Araneoidea</taxon>
        <taxon>Nephilidae</taxon>
        <taxon>Nephila</taxon>
    </lineage>
</organism>
<dbReference type="Proteomes" id="UP000887013">
    <property type="component" value="Unassembled WGS sequence"/>
</dbReference>
<evidence type="ECO:0000256" key="1">
    <source>
        <dbReference type="SAM" id="MobiDB-lite"/>
    </source>
</evidence>
<evidence type="ECO:0000313" key="3">
    <source>
        <dbReference type="Proteomes" id="UP000887013"/>
    </source>
</evidence>
<protein>
    <submittedName>
        <fullName evidence="2">Uncharacterized protein</fullName>
    </submittedName>
</protein>
<name>A0A8X6U341_NEPPI</name>
<sequence>MKEKLTLRIFKPPVSESVLNIIISKLKTKREKSAAIKQQKPPVPVGTKSSPRKNKKRTIDADGFQMLAKHLIVKNDKSLYSSSLPPITLTSNNFYQINFVVLDNNSCEDEAVSEYVCAPPPWVALKIKIPHIFITPNSDWQTLRNYKCLR</sequence>
<dbReference type="AlphaFoldDB" id="A0A8X6U341"/>
<proteinExistence type="predicted"/>
<feature type="region of interest" description="Disordered" evidence="1">
    <location>
        <begin position="32"/>
        <end position="57"/>
    </location>
</feature>
<keyword evidence="3" id="KW-1185">Reference proteome</keyword>
<evidence type="ECO:0000313" key="2">
    <source>
        <dbReference type="EMBL" id="GFT73739.1"/>
    </source>
</evidence>
<reference evidence="2" key="1">
    <citation type="submission" date="2020-08" db="EMBL/GenBank/DDBJ databases">
        <title>Multicomponent nature underlies the extraordinary mechanical properties of spider dragline silk.</title>
        <authorList>
            <person name="Kono N."/>
            <person name="Nakamura H."/>
            <person name="Mori M."/>
            <person name="Yoshida Y."/>
            <person name="Ohtoshi R."/>
            <person name="Malay A.D."/>
            <person name="Moran D.A.P."/>
            <person name="Tomita M."/>
            <person name="Numata K."/>
            <person name="Arakawa K."/>
        </authorList>
    </citation>
    <scope>NUCLEOTIDE SEQUENCE</scope>
</reference>